<dbReference type="EMBL" id="FOSR01000021">
    <property type="protein sequence ID" value="SFL24259.1"/>
    <property type="molecule type" value="Genomic_DNA"/>
</dbReference>
<keyword evidence="3" id="KW-1185">Reference proteome</keyword>
<dbReference type="RefSeq" id="WP_092705191.1">
    <property type="nucleotide sequence ID" value="NZ_CP042807.1"/>
</dbReference>
<organism evidence="2 3">
    <name type="scientific">Rhodanobacter glycinis</name>
    <dbReference type="NCBI Taxonomy" id="582702"/>
    <lineage>
        <taxon>Bacteria</taxon>
        <taxon>Pseudomonadati</taxon>
        <taxon>Pseudomonadota</taxon>
        <taxon>Gammaproteobacteria</taxon>
        <taxon>Lysobacterales</taxon>
        <taxon>Rhodanobacteraceae</taxon>
        <taxon>Rhodanobacter</taxon>
    </lineage>
</organism>
<name>A0A1I4G3C7_9GAMM</name>
<reference evidence="3" key="1">
    <citation type="submission" date="2016-10" db="EMBL/GenBank/DDBJ databases">
        <authorList>
            <person name="Varghese N."/>
            <person name="Submissions S."/>
        </authorList>
    </citation>
    <scope>NUCLEOTIDE SEQUENCE [LARGE SCALE GENOMIC DNA]</scope>
    <source>
        <strain evidence="3">MO64</strain>
    </source>
</reference>
<dbReference type="EMBL" id="CP042807">
    <property type="protein sequence ID" value="QEE25140.1"/>
    <property type="molecule type" value="Genomic_DNA"/>
</dbReference>
<gene>
    <name evidence="1" type="ORF">CS053_12040</name>
    <name evidence="2" type="ORF">SAMN05192579_12124</name>
</gene>
<sequence>MIDELIDEIFCLADHVEPDANAVREWFFETPLFPYGNTARELVQANRGDAVIAFLKRILRDAERDAASSAGRVLVQHAAMTSAIGAR</sequence>
<dbReference type="Proteomes" id="UP000198725">
    <property type="component" value="Unassembled WGS sequence"/>
</dbReference>
<dbReference type="Proteomes" id="UP000321807">
    <property type="component" value="Chromosome"/>
</dbReference>
<protein>
    <recommendedName>
        <fullName evidence="5">DUF2384 domain-containing protein</fullName>
    </recommendedName>
</protein>
<evidence type="ECO:0000313" key="4">
    <source>
        <dbReference type="Proteomes" id="UP000321807"/>
    </source>
</evidence>
<evidence type="ECO:0000313" key="3">
    <source>
        <dbReference type="Proteomes" id="UP000198725"/>
    </source>
</evidence>
<dbReference type="AlphaFoldDB" id="A0A1I4G3C7"/>
<proteinExistence type="predicted"/>
<reference evidence="2" key="2">
    <citation type="submission" date="2016-10" db="EMBL/GenBank/DDBJ databases">
        <authorList>
            <person name="de Groot N.N."/>
        </authorList>
    </citation>
    <scope>NUCLEOTIDE SEQUENCE [LARGE SCALE GENOMIC DNA]</scope>
    <source>
        <strain evidence="2">MO64</strain>
    </source>
</reference>
<evidence type="ECO:0000313" key="2">
    <source>
        <dbReference type="EMBL" id="SFL24259.1"/>
    </source>
</evidence>
<evidence type="ECO:0008006" key="5">
    <source>
        <dbReference type="Google" id="ProtNLM"/>
    </source>
</evidence>
<reference evidence="1 4" key="3">
    <citation type="submission" date="2019-08" db="EMBL/GenBank/DDBJ databases">
        <title>Complete genome sequence of Rhodanobacter glycinis strain T01E-68 isolated from tomato root.</title>
        <authorList>
            <person name="Weon H.-Y."/>
            <person name="Lee S.A."/>
        </authorList>
    </citation>
    <scope>NUCLEOTIDE SEQUENCE [LARGE SCALE GENOMIC DNA]</scope>
    <source>
        <strain evidence="1 4">T01E-68</strain>
    </source>
</reference>
<dbReference type="KEGG" id="rgl:CS053_12040"/>
<evidence type="ECO:0000313" key="1">
    <source>
        <dbReference type="EMBL" id="QEE25140.1"/>
    </source>
</evidence>
<accession>A0A1I4G3C7</accession>